<keyword evidence="3" id="KW-1185">Reference proteome</keyword>
<dbReference type="SMART" id="SM00953">
    <property type="entry name" value="RES"/>
    <property type="match status" value="1"/>
</dbReference>
<evidence type="ECO:0000259" key="1">
    <source>
        <dbReference type="SMART" id="SM00953"/>
    </source>
</evidence>
<accession>A0ABT2EA69</accession>
<gene>
    <name evidence="2" type="ORF">LLY24_03865</name>
</gene>
<dbReference type="RefSeq" id="WP_259034966.1">
    <property type="nucleotide sequence ID" value="NZ_JAJISC010000002.1"/>
</dbReference>
<organism evidence="2 3">
    <name type="scientific">Halomonas dongshanensis</name>
    <dbReference type="NCBI Taxonomy" id="2890835"/>
    <lineage>
        <taxon>Bacteria</taxon>
        <taxon>Pseudomonadati</taxon>
        <taxon>Pseudomonadota</taxon>
        <taxon>Gammaproteobacteria</taxon>
        <taxon>Oceanospirillales</taxon>
        <taxon>Halomonadaceae</taxon>
        <taxon>Halomonas</taxon>
    </lineage>
</organism>
<comment type="caution">
    <text evidence="2">The sequence shown here is derived from an EMBL/GenBank/DDBJ whole genome shotgun (WGS) entry which is preliminary data.</text>
</comment>
<dbReference type="InterPro" id="IPR014914">
    <property type="entry name" value="RES_dom"/>
</dbReference>
<proteinExistence type="predicted"/>
<evidence type="ECO:0000313" key="2">
    <source>
        <dbReference type="EMBL" id="MCS2608456.1"/>
    </source>
</evidence>
<evidence type="ECO:0000313" key="3">
    <source>
        <dbReference type="Proteomes" id="UP001165542"/>
    </source>
</evidence>
<dbReference type="EMBL" id="JAJISC010000002">
    <property type="protein sequence ID" value="MCS2608456.1"/>
    <property type="molecule type" value="Genomic_DNA"/>
</dbReference>
<sequence length="172" mass="19312">MIELSSVTAPAYRVHDPKWAFMPISGAGAGEHGGRLNRIGVSALYLSLEEATAMVEYKQLSALMPPGLIVSYSLNVHRIIDFRQGYGAGWDSLWQEFYCDGRKIWFNERIEPPTWHLGDLVIGAGAKGILFRSMESPKGTNLVLYTDTLDAQDELSVFDPYHQLPRDGHSWR</sequence>
<name>A0ABT2EA69_9GAMM</name>
<dbReference type="Proteomes" id="UP001165542">
    <property type="component" value="Unassembled WGS sequence"/>
</dbReference>
<protein>
    <submittedName>
        <fullName evidence="2">RES family NAD+ phosphorylase</fullName>
    </submittedName>
</protein>
<reference evidence="2" key="1">
    <citation type="submission" date="2021-11" db="EMBL/GenBank/DDBJ databases">
        <title>Halomonas sp., isolated from a coastal aquaculture zone in Dongshan Bay.</title>
        <authorList>
            <person name="Lin W."/>
        </authorList>
    </citation>
    <scope>NUCLEOTIDE SEQUENCE</scope>
    <source>
        <strain evidence="2">Yzlin-01</strain>
    </source>
</reference>
<dbReference type="Pfam" id="PF08808">
    <property type="entry name" value="RES"/>
    <property type="match status" value="1"/>
</dbReference>
<feature type="domain" description="RES" evidence="1">
    <location>
        <begin position="23"/>
        <end position="153"/>
    </location>
</feature>